<sequence length="89" mass="9658">MTILGGGAFFAWKKGLLGKHNLSLGAKPAADESPFETTQPAQPAQPSGPEQYIKTQRSKGFSNEQIRGALKNKGWEDDKIDEALNASRE</sequence>
<feature type="compositionally biased region" description="Polar residues" evidence="1">
    <location>
        <begin position="53"/>
        <end position="65"/>
    </location>
</feature>
<feature type="compositionally biased region" description="Polar residues" evidence="1">
    <location>
        <begin position="35"/>
        <end position="45"/>
    </location>
</feature>
<name>A0A382MV84_9ZZZZ</name>
<dbReference type="AlphaFoldDB" id="A0A382MV84"/>
<feature type="region of interest" description="Disordered" evidence="1">
    <location>
        <begin position="24"/>
        <end position="89"/>
    </location>
</feature>
<evidence type="ECO:0000256" key="1">
    <source>
        <dbReference type="SAM" id="MobiDB-lite"/>
    </source>
</evidence>
<accession>A0A382MV84</accession>
<organism evidence="2">
    <name type="scientific">marine metagenome</name>
    <dbReference type="NCBI Taxonomy" id="408172"/>
    <lineage>
        <taxon>unclassified sequences</taxon>
        <taxon>metagenomes</taxon>
        <taxon>ecological metagenomes</taxon>
    </lineage>
</organism>
<protein>
    <submittedName>
        <fullName evidence="2">Uncharacterized protein</fullName>
    </submittedName>
</protein>
<dbReference type="EMBL" id="UINC01096152">
    <property type="protein sequence ID" value="SVC52799.1"/>
    <property type="molecule type" value="Genomic_DNA"/>
</dbReference>
<proteinExistence type="predicted"/>
<gene>
    <name evidence="2" type="ORF">METZ01_LOCUS305653</name>
</gene>
<evidence type="ECO:0000313" key="2">
    <source>
        <dbReference type="EMBL" id="SVC52799.1"/>
    </source>
</evidence>
<reference evidence="2" key="1">
    <citation type="submission" date="2018-05" db="EMBL/GenBank/DDBJ databases">
        <authorList>
            <person name="Lanie J.A."/>
            <person name="Ng W.-L."/>
            <person name="Kazmierczak K.M."/>
            <person name="Andrzejewski T.M."/>
            <person name="Davidsen T.M."/>
            <person name="Wayne K.J."/>
            <person name="Tettelin H."/>
            <person name="Glass J.I."/>
            <person name="Rusch D."/>
            <person name="Podicherti R."/>
            <person name="Tsui H.-C.T."/>
            <person name="Winkler M.E."/>
        </authorList>
    </citation>
    <scope>NUCLEOTIDE SEQUENCE</scope>
</reference>